<accession>A0AAJ0AFD3</accession>
<evidence type="ECO:0000313" key="3">
    <source>
        <dbReference type="Proteomes" id="UP001224890"/>
    </source>
</evidence>
<keyword evidence="3" id="KW-1185">Reference proteome</keyword>
<dbReference type="EMBL" id="JAHMHR010000035">
    <property type="protein sequence ID" value="KAK1672882.1"/>
    <property type="molecule type" value="Genomic_DNA"/>
</dbReference>
<organism evidence="2 3">
    <name type="scientific">Colletotrichum godetiae</name>
    <dbReference type="NCBI Taxonomy" id="1209918"/>
    <lineage>
        <taxon>Eukaryota</taxon>
        <taxon>Fungi</taxon>
        <taxon>Dikarya</taxon>
        <taxon>Ascomycota</taxon>
        <taxon>Pezizomycotina</taxon>
        <taxon>Sordariomycetes</taxon>
        <taxon>Hypocreomycetidae</taxon>
        <taxon>Glomerellales</taxon>
        <taxon>Glomerellaceae</taxon>
        <taxon>Colletotrichum</taxon>
        <taxon>Colletotrichum acutatum species complex</taxon>
    </lineage>
</organism>
<evidence type="ECO:0000313" key="2">
    <source>
        <dbReference type="EMBL" id="KAK1672882.1"/>
    </source>
</evidence>
<proteinExistence type="predicted"/>
<dbReference type="GeneID" id="85454234"/>
<gene>
    <name evidence="2" type="ORF">BDP55DRAFT_557544</name>
</gene>
<evidence type="ECO:0000256" key="1">
    <source>
        <dbReference type="SAM" id="MobiDB-lite"/>
    </source>
</evidence>
<dbReference type="RefSeq" id="XP_060426885.1">
    <property type="nucleotide sequence ID" value="XM_060569708.1"/>
</dbReference>
<feature type="region of interest" description="Disordered" evidence="1">
    <location>
        <begin position="352"/>
        <end position="375"/>
    </location>
</feature>
<protein>
    <submittedName>
        <fullName evidence="2">Uncharacterized protein</fullName>
    </submittedName>
</protein>
<sequence length="389" mass="43641">MDTAENTQHHFRSSVIRPQSNLPRPGAFSSGLSEMNESQSNTRAHPSMIPPPGASKIGSLNSAMNLKREVPKPAFGYQAPQDPRREGRRIPDQALILGGGRRGCFWHRQSAFCQAGARVDVGRGRSPVSLCCVSVNRAPRILIPGNPASSFSLDMAPESTTASSIVLRLNGFRMILWIAVHLFRSIRQIWRATIQSVPRPYFWQRLLASFPLPWDEDALSRPRSRPRNGSSVSAPTYMRCVSGRLQLWLGMQSDSDNPRSGIRLLLDAEVEEGKCYPAMEYDDKTDDRDELRCVPPNARSKQPDVARMLTRSSSKTQIISDLEMERRHHDTIRPATSPRASAPMAMNARNPPLLIQSRYTDSPGPETPTRIRDRARHTVIDQRKSLMDQ</sequence>
<name>A0AAJ0AFD3_9PEZI</name>
<dbReference type="Proteomes" id="UP001224890">
    <property type="component" value="Unassembled WGS sequence"/>
</dbReference>
<reference evidence="2" key="1">
    <citation type="submission" date="2021-06" db="EMBL/GenBank/DDBJ databases">
        <title>Comparative genomics, transcriptomics and evolutionary studies reveal genomic signatures of adaptation to plant cell wall in hemibiotrophic fungi.</title>
        <authorList>
            <consortium name="DOE Joint Genome Institute"/>
            <person name="Baroncelli R."/>
            <person name="Diaz J.F."/>
            <person name="Benocci T."/>
            <person name="Peng M."/>
            <person name="Battaglia E."/>
            <person name="Haridas S."/>
            <person name="Andreopoulos W."/>
            <person name="Labutti K."/>
            <person name="Pangilinan J."/>
            <person name="Floch G.L."/>
            <person name="Makela M.R."/>
            <person name="Henrissat B."/>
            <person name="Grigoriev I.V."/>
            <person name="Crouch J.A."/>
            <person name="De Vries R.P."/>
            <person name="Sukno S.A."/>
            <person name="Thon M.R."/>
        </authorList>
    </citation>
    <scope>NUCLEOTIDE SEQUENCE</scope>
    <source>
        <strain evidence="2">CBS 193.32</strain>
    </source>
</reference>
<dbReference type="AlphaFoldDB" id="A0AAJ0AFD3"/>
<comment type="caution">
    <text evidence="2">The sequence shown here is derived from an EMBL/GenBank/DDBJ whole genome shotgun (WGS) entry which is preliminary data.</text>
</comment>
<feature type="region of interest" description="Disordered" evidence="1">
    <location>
        <begin position="1"/>
        <end position="56"/>
    </location>
</feature>
<feature type="compositionally biased region" description="Polar residues" evidence="1">
    <location>
        <begin position="30"/>
        <end position="44"/>
    </location>
</feature>